<dbReference type="EMBL" id="OX597826">
    <property type="protein sequence ID" value="CAI9732018.1"/>
    <property type="molecule type" value="Genomic_DNA"/>
</dbReference>
<feature type="region of interest" description="Disordered" evidence="10">
    <location>
        <begin position="1"/>
        <end position="20"/>
    </location>
</feature>
<dbReference type="SUPFAM" id="SSF140718">
    <property type="entry name" value="Mediator hinge subcomplex-like"/>
    <property type="match status" value="1"/>
</dbReference>
<proteinExistence type="inferred from homology"/>
<sequence length="1126" mass="126889">MADCNTKPGPCIAKKTPGGQPAEKMNYSQLFESVKKAAFVVGTALLVFAAARNTITWHMQRFWGASGDFWQTTWNNIYSLFNEDEMLVGVVGTTMFTFTVFWLANSFLIFLDVTGMPSSLLRYKVQPDKNTPLAMKDLKKICLRALFNQTVVALPMSFCTCLVMKWRGCPVSGDLPTFQWVLLEIAVFTLIEELGFYYSHRLLHHPALYKYVHKIHHEWTAPVGLVSVYAHPLEHVMSNMLPPVLGPIIMGSHLATSWLWFALVLLSTTVAHSGYHFPFLPSPEAHDFHHLKFNQNYGILGVLDRLHGTDNLFRASPAYERHILLLSRVPIKILLQMSDRLGVSSFPLPPMQYVRYCTDENMAKGIPAPPPTQENYTVFGVPSNINEPIQTLESLGLTQLYPENHNRKKEMKKLNHSILVCFLDLIDILIRNPNSSDRQEKLNDLRLLFINLNHLINEIRPNQARETLRMMMMKQKCQTVKLLNEFEEKLAEAKELIAKGIQNLQVSKPDDCEAFKLSGLLESGSCVLNENIEVTSECSVQDYTINTIEYLNEVCNFGREDSVVQSEVKMENIDRKSKVLDAQESNRDLGATGEKACFDSKLSVRNTDDVKIENEDILTNTYANKNQKDMEFTDSMKVTADYKLQQTTELSNSLLAAKSGVQLALCEVKAIVEDVDLSECKQDVINNKTCTDVIENGECNVKLERKSIDSCSEGIGSSQSKSVDVCFSQSKQDEDAQSKQEAERDSTHETGDDLLLLQGAENEVSLIQVRQGREGDVSLERQAKDDVSLVQSVEGDVSLMKSEQGGESNLQSKQGDVPFRQNKKEAEGDSRLVPPNQNLEDDTQFVLYKQESEREMLFQKTSDNLDAVENRKLLARDTNVEESKEEIYDDKNIGKNKEEIYEATNVRKSKGEITDDTNMGESKGRDCGTNAKESKKNIYDDTNIWETKEVTDIDEGVVESKEEMTCGKILMKNQEETAGDMSAMKNQEETANDTNVVESQEETACVTNEVECQEEADCDANEVENQGTACNTNVVESQGEMDSDERGNDRSIMETKKEWEGNINVVESQEEMAGNARIMESQAPSESNITTDDDPGNVRTLQSKRKHDDDVGHERMKKKLEGNFSN</sequence>
<gene>
    <name evidence="13" type="ORF">OCTVUL_1B007795</name>
</gene>
<reference evidence="13" key="1">
    <citation type="submission" date="2023-08" db="EMBL/GenBank/DDBJ databases">
        <authorList>
            <person name="Alioto T."/>
            <person name="Alioto T."/>
            <person name="Gomez Garrido J."/>
        </authorList>
    </citation>
    <scope>NUCLEOTIDE SEQUENCE</scope>
</reference>
<feature type="domain" description="Fatty acid hydroxylase" evidence="12">
    <location>
        <begin position="186"/>
        <end position="309"/>
    </location>
</feature>
<feature type="compositionally biased region" description="Polar residues" evidence="10">
    <location>
        <begin position="805"/>
        <end position="814"/>
    </location>
</feature>
<evidence type="ECO:0000256" key="7">
    <source>
        <dbReference type="ARBA" id="ARBA00023136"/>
    </source>
</evidence>
<evidence type="ECO:0000256" key="8">
    <source>
        <dbReference type="ARBA" id="ARBA00023163"/>
    </source>
</evidence>
<dbReference type="Pfam" id="PF05983">
    <property type="entry name" value="Med7"/>
    <property type="match status" value="1"/>
</dbReference>
<evidence type="ECO:0000256" key="10">
    <source>
        <dbReference type="SAM" id="MobiDB-lite"/>
    </source>
</evidence>
<evidence type="ECO:0000256" key="4">
    <source>
        <dbReference type="ARBA" id="ARBA00022692"/>
    </source>
</evidence>
<dbReference type="InterPro" id="IPR050307">
    <property type="entry name" value="Sterol_Desaturase_Related"/>
</dbReference>
<keyword evidence="4 11" id="KW-0812">Transmembrane</keyword>
<name>A0AA36BCT2_OCTVU</name>
<feature type="compositionally biased region" description="Basic and acidic residues" evidence="10">
    <location>
        <begin position="731"/>
        <end position="749"/>
    </location>
</feature>
<dbReference type="InterPro" id="IPR044888">
    <property type="entry name" value="Mediatior_Med7_sf"/>
</dbReference>
<keyword evidence="8" id="KW-0804">Transcription</keyword>
<evidence type="ECO:0000256" key="2">
    <source>
        <dbReference type="ARBA" id="ARBA00004370"/>
    </source>
</evidence>
<dbReference type="InterPro" id="IPR009244">
    <property type="entry name" value="Mediatior_Med7"/>
</dbReference>
<dbReference type="PANTHER" id="PTHR11863">
    <property type="entry name" value="STEROL DESATURASE"/>
    <property type="match status" value="1"/>
</dbReference>
<dbReference type="Pfam" id="PF04116">
    <property type="entry name" value="FA_hydroxylase"/>
    <property type="match status" value="1"/>
</dbReference>
<keyword evidence="6" id="KW-0805">Transcription regulation</keyword>
<feature type="region of interest" description="Disordered" evidence="10">
    <location>
        <begin position="1073"/>
        <end position="1126"/>
    </location>
</feature>
<dbReference type="InterPro" id="IPR006694">
    <property type="entry name" value="Fatty_acid_hydroxylase"/>
</dbReference>
<keyword evidence="14" id="KW-1185">Reference proteome</keyword>
<evidence type="ECO:0000256" key="1">
    <source>
        <dbReference type="ARBA" id="ARBA00004123"/>
    </source>
</evidence>
<dbReference type="GO" id="GO:0016020">
    <property type="term" value="C:membrane"/>
    <property type="evidence" value="ECO:0007669"/>
    <property type="project" value="UniProtKB-SubCell"/>
</dbReference>
<evidence type="ECO:0000256" key="3">
    <source>
        <dbReference type="ARBA" id="ARBA00009994"/>
    </source>
</evidence>
<feature type="transmembrane region" description="Helical" evidence="11">
    <location>
        <begin position="86"/>
        <end position="111"/>
    </location>
</feature>
<dbReference type="GO" id="GO:0003712">
    <property type="term" value="F:transcription coregulator activity"/>
    <property type="evidence" value="ECO:0007669"/>
    <property type="project" value="InterPro"/>
</dbReference>
<dbReference type="GO" id="GO:0006357">
    <property type="term" value="P:regulation of transcription by RNA polymerase II"/>
    <property type="evidence" value="ECO:0007669"/>
    <property type="project" value="InterPro"/>
</dbReference>
<evidence type="ECO:0000259" key="12">
    <source>
        <dbReference type="Pfam" id="PF04116"/>
    </source>
</evidence>
<evidence type="ECO:0000256" key="11">
    <source>
        <dbReference type="SAM" id="Phobius"/>
    </source>
</evidence>
<evidence type="ECO:0000313" key="14">
    <source>
        <dbReference type="Proteomes" id="UP001162480"/>
    </source>
</evidence>
<dbReference type="Proteomes" id="UP001162480">
    <property type="component" value="Chromosome 13"/>
</dbReference>
<dbReference type="AlphaFoldDB" id="A0AA36BCT2"/>
<evidence type="ECO:0000313" key="13">
    <source>
        <dbReference type="EMBL" id="CAI9732018.1"/>
    </source>
</evidence>
<dbReference type="GO" id="GO:0016491">
    <property type="term" value="F:oxidoreductase activity"/>
    <property type="evidence" value="ECO:0007669"/>
    <property type="project" value="InterPro"/>
</dbReference>
<protein>
    <submittedName>
        <fullName evidence="13">Acid hydroxylase domain-containing 2-like</fullName>
    </submittedName>
</protein>
<dbReference type="Gene3D" id="6.10.140.200">
    <property type="match status" value="1"/>
</dbReference>
<accession>A0AA36BCT2</accession>
<organism evidence="13 14">
    <name type="scientific">Octopus vulgaris</name>
    <name type="common">Common octopus</name>
    <dbReference type="NCBI Taxonomy" id="6645"/>
    <lineage>
        <taxon>Eukaryota</taxon>
        <taxon>Metazoa</taxon>
        <taxon>Spiralia</taxon>
        <taxon>Lophotrochozoa</taxon>
        <taxon>Mollusca</taxon>
        <taxon>Cephalopoda</taxon>
        <taxon>Coleoidea</taxon>
        <taxon>Octopodiformes</taxon>
        <taxon>Octopoda</taxon>
        <taxon>Incirrata</taxon>
        <taxon>Octopodidae</taxon>
        <taxon>Octopus</taxon>
    </lineage>
</organism>
<dbReference type="GO" id="GO:0008610">
    <property type="term" value="P:lipid biosynthetic process"/>
    <property type="evidence" value="ECO:0007669"/>
    <property type="project" value="InterPro"/>
</dbReference>
<dbReference type="GO" id="GO:0016592">
    <property type="term" value="C:mediator complex"/>
    <property type="evidence" value="ECO:0007669"/>
    <property type="project" value="InterPro"/>
</dbReference>
<evidence type="ECO:0000256" key="9">
    <source>
        <dbReference type="ARBA" id="ARBA00023242"/>
    </source>
</evidence>
<evidence type="ECO:0000256" key="5">
    <source>
        <dbReference type="ARBA" id="ARBA00022989"/>
    </source>
</evidence>
<feature type="region of interest" description="Disordered" evidence="10">
    <location>
        <begin position="726"/>
        <end position="749"/>
    </location>
</feature>
<dbReference type="GO" id="GO:0005506">
    <property type="term" value="F:iron ion binding"/>
    <property type="evidence" value="ECO:0007669"/>
    <property type="project" value="InterPro"/>
</dbReference>
<comment type="similarity">
    <text evidence="3">Belongs to the Mediator complex subunit 7 family.</text>
</comment>
<feature type="region of interest" description="Disordered" evidence="10">
    <location>
        <begin position="1029"/>
        <end position="1049"/>
    </location>
</feature>
<feature type="transmembrane region" description="Helical" evidence="11">
    <location>
        <begin position="37"/>
        <end position="55"/>
    </location>
</feature>
<keyword evidence="9" id="KW-0539">Nucleus</keyword>
<keyword evidence="7 11" id="KW-0472">Membrane</keyword>
<comment type="subcellular location">
    <subcellularLocation>
        <location evidence="2">Membrane</location>
    </subcellularLocation>
    <subcellularLocation>
        <location evidence="1">Nucleus</location>
    </subcellularLocation>
</comment>
<evidence type="ECO:0000256" key="6">
    <source>
        <dbReference type="ARBA" id="ARBA00023015"/>
    </source>
</evidence>
<dbReference type="InterPro" id="IPR037212">
    <property type="entry name" value="Med7/Med21-like"/>
</dbReference>
<feature type="region of interest" description="Disordered" evidence="10">
    <location>
        <begin position="801"/>
        <end position="841"/>
    </location>
</feature>
<keyword evidence="5 11" id="KW-1133">Transmembrane helix</keyword>